<name>A0ABP8UHZ0_9ACTN</name>
<reference evidence="9" key="1">
    <citation type="journal article" date="2019" name="Int. J. Syst. Evol. Microbiol.">
        <title>The Global Catalogue of Microorganisms (GCM) 10K type strain sequencing project: providing services to taxonomists for standard genome sequencing and annotation.</title>
        <authorList>
            <consortium name="The Broad Institute Genomics Platform"/>
            <consortium name="The Broad Institute Genome Sequencing Center for Infectious Disease"/>
            <person name="Wu L."/>
            <person name="Ma J."/>
        </authorList>
    </citation>
    <scope>NUCLEOTIDE SEQUENCE [LARGE SCALE GENOMIC DNA]</scope>
    <source>
        <strain evidence="9">JCM 17939</strain>
    </source>
</reference>
<feature type="active site" description="Charge relay system" evidence="5">
    <location>
        <position position="73"/>
    </location>
</feature>
<organism evidence="8 9">
    <name type="scientific">Actinoallomurus vinaceus</name>
    <dbReference type="NCBI Taxonomy" id="1080074"/>
    <lineage>
        <taxon>Bacteria</taxon>
        <taxon>Bacillati</taxon>
        <taxon>Actinomycetota</taxon>
        <taxon>Actinomycetes</taxon>
        <taxon>Streptosporangiales</taxon>
        <taxon>Thermomonosporaceae</taxon>
        <taxon>Actinoallomurus</taxon>
    </lineage>
</organism>
<dbReference type="EMBL" id="BAABHK010000008">
    <property type="protein sequence ID" value="GAA4630413.1"/>
    <property type="molecule type" value="Genomic_DNA"/>
</dbReference>
<dbReference type="InterPro" id="IPR050131">
    <property type="entry name" value="Peptidase_S8_subtilisin-like"/>
</dbReference>
<comment type="similarity">
    <text evidence="1 5">Belongs to the peptidase S8 family.</text>
</comment>
<keyword evidence="3 5" id="KW-0378">Hydrolase</keyword>
<feature type="active site" description="Charge relay system" evidence="5">
    <location>
        <position position="238"/>
    </location>
</feature>
<dbReference type="Proteomes" id="UP001501442">
    <property type="component" value="Unassembled WGS sequence"/>
</dbReference>
<protein>
    <submittedName>
        <fullName evidence="8">Type VII secretion system ESX-1 serine protease mycosin MycP1</fullName>
    </submittedName>
</protein>
<feature type="region of interest" description="Disordered" evidence="6">
    <location>
        <begin position="294"/>
        <end position="318"/>
    </location>
</feature>
<evidence type="ECO:0000313" key="9">
    <source>
        <dbReference type="Proteomes" id="UP001501442"/>
    </source>
</evidence>
<sequence>MLPRGWSRAMEPLPLVRLTELAHRTAGNPDIAIGMIDGPVMAEHPGLQGARIKETPGGHTVNCVHPGHPACVHGTFIAGILVARRGTGAPAICPNCTLCVHAVFADRPVNGRTPTATPEHLTAGILACTAAGVRVINVSAALYEPRPDHERRLIDALDYAARRGVLVVVAAGNDRAIGSTALTGHPWVIPVTAYDRAGRPMGQSNLGHSIGHRGLGGPGDRVISLGPDGGLLAQSGTSAAAPFVTGAIALLWSLFPDAPATEVRLAVTASSRRRTLVPPLLDAAAAFQMMSRRRRHVRRERAPRPQALPGPHAWIRPR</sequence>
<evidence type="ECO:0000256" key="5">
    <source>
        <dbReference type="PROSITE-ProRule" id="PRU01240"/>
    </source>
</evidence>
<dbReference type="InterPro" id="IPR015500">
    <property type="entry name" value="Peptidase_S8_subtilisin-rel"/>
</dbReference>
<evidence type="ECO:0000256" key="1">
    <source>
        <dbReference type="ARBA" id="ARBA00011073"/>
    </source>
</evidence>
<dbReference type="InterPro" id="IPR023828">
    <property type="entry name" value="Peptidase_S8_Ser-AS"/>
</dbReference>
<evidence type="ECO:0000256" key="4">
    <source>
        <dbReference type="ARBA" id="ARBA00022825"/>
    </source>
</evidence>
<dbReference type="PRINTS" id="PR00723">
    <property type="entry name" value="SUBTILISIN"/>
</dbReference>
<evidence type="ECO:0000256" key="2">
    <source>
        <dbReference type="ARBA" id="ARBA00022670"/>
    </source>
</evidence>
<evidence type="ECO:0000259" key="7">
    <source>
        <dbReference type="Pfam" id="PF00082"/>
    </source>
</evidence>
<dbReference type="InterPro" id="IPR036852">
    <property type="entry name" value="Peptidase_S8/S53_dom_sf"/>
</dbReference>
<accession>A0ABP8UHZ0</accession>
<dbReference type="Pfam" id="PF00082">
    <property type="entry name" value="Peptidase_S8"/>
    <property type="match status" value="1"/>
</dbReference>
<dbReference type="InterPro" id="IPR000209">
    <property type="entry name" value="Peptidase_S8/S53_dom"/>
</dbReference>
<dbReference type="GO" id="GO:0006508">
    <property type="term" value="P:proteolysis"/>
    <property type="evidence" value="ECO:0007669"/>
    <property type="project" value="UniProtKB-KW"/>
</dbReference>
<dbReference type="Gene3D" id="3.40.50.200">
    <property type="entry name" value="Peptidase S8/S53 domain"/>
    <property type="match status" value="1"/>
</dbReference>
<feature type="active site" description="Charge relay system" evidence="5">
    <location>
        <position position="37"/>
    </location>
</feature>
<proteinExistence type="inferred from homology"/>
<dbReference type="PANTHER" id="PTHR43806:SF11">
    <property type="entry name" value="CEREVISIN-RELATED"/>
    <property type="match status" value="1"/>
</dbReference>
<keyword evidence="2 5" id="KW-0645">Protease</keyword>
<keyword evidence="9" id="KW-1185">Reference proteome</keyword>
<feature type="domain" description="Peptidase S8/S53" evidence="7">
    <location>
        <begin position="30"/>
        <end position="271"/>
    </location>
</feature>
<dbReference type="PANTHER" id="PTHR43806">
    <property type="entry name" value="PEPTIDASE S8"/>
    <property type="match status" value="1"/>
</dbReference>
<dbReference type="PROSITE" id="PS00138">
    <property type="entry name" value="SUBTILASE_SER"/>
    <property type="match status" value="1"/>
</dbReference>
<dbReference type="PROSITE" id="PS51892">
    <property type="entry name" value="SUBTILASE"/>
    <property type="match status" value="1"/>
</dbReference>
<dbReference type="GO" id="GO:0008233">
    <property type="term" value="F:peptidase activity"/>
    <property type="evidence" value="ECO:0007669"/>
    <property type="project" value="UniProtKB-KW"/>
</dbReference>
<evidence type="ECO:0000256" key="6">
    <source>
        <dbReference type="SAM" id="MobiDB-lite"/>
    </source>
</evidence>
<comment type="caution">
    <text evidence="8">The sequence shown here is derived from an EMBL/GenBank/DDBJ whole genome shotgun (WGS) entry which is preliminary data.</text>
</comment>
<evidence type="ECO:0000256" key="3">
    <source>
        <dbReference type="ARBA" id="ARBA00022801"/>
    </source>
</evidence>
<evidence type="ECO:0000313" key="8">
    <source>
        <dbReference type="EMBL" id="GAA4630413.1"/>
    </source>
</evidence>
<keyword evidence="4 5" id="KW-0720">Serine protease</keyword>
<gene>
    <name evidence="8" type="primary">mycP1</name>
    <name evidence="8" type="ORF">GCM10023196_055680</name>
</gene>
<dbReference type="SUPFAM" id="SSF52743">
    <property type="entry name" value="Subtilisin-like"/>
    <property type="match status" value="1"/>
</dbReference>